<evidence type="ECO:0000313" key="2">
    <source>
        <dbReference type="EMBL" id="KIK62018.1"/>
    </source>
</evidence>
<feature type="compositionally biased region" description="Polar residues" evidence="1">
    <location>
        <begin position="19"/>
        <end position="42"/>
    </location>
</feature>
<reference evidence="2 3" key="1">
    <citation type="submission" date="2014-04" db="EMBL/GenBank/DDBJ databases">
        <title>Evolutionary Origins and Diversification of the Mycorrhizal Mutualists.</title>
        <authorList>
            <consortium name="DOE Joint Genome Institute"/>
            <consortium name="Mycorrhizal Genomics Consortium"/>
            <person name="Kohler A."/>
            <person name="Kuo A."/>
            <person name="Nagy L.G."/>
            <person name="Floudas D."/>
            <person name="Copeland A."/>
            <person name="Barry K.W."/>
            <person name="Cichocki N."/>
            <person name="Veneault-Fourrey C."/>
            <person name="LaButti K."/>
            <person name="Lindquist E.A."/>
            <person name="Lipzen A."/>
            <person name="Lundell T."/>
            <person name="Morin E."/>
            <person name="Murat C."/>
            <person name="Riley R."/>
            <person name="Ohm R."/>
            <person name="Sun H."/>
            <person name="Tunlid A."/>
            <person name="Henrissat B."/>
            <person name="Grigoriev I.V."/>
            <person name="Hibbett D.S."/>
            <person name="Martin F."/>
        </authorList>
    </citation>
    <scope>NUCLEOTIDE SEQUENCE [LARGE SCALE GENOMIC DNA]</scope>
    <source>
        <strain evidence="2 3">FD-317 M1</strain>
    </source>
</reference>
<evidence type="ECO:0000256" key="1">
    <source>
        <dbReference type="SAM" id="MobiDB-lite"/>
    </source>
</evidence>
<feature type="compositionally biased region" description="Polar residues" evidence="1">
    <location>
        <begin position="51"/>
        <end position="60"/>
    </location>
</feature>
<protein>
    <submittedName>
        <fullName evidence="2">Uncharacterized protein</fullName>
    </submittedName>
</protein>
<dbReference type="Proteomes" id="UP000053593">
    <property type="component" value="Unassembled WGS sequence"/>
</dbReference>
<organism evidence="2 3">
    <name type="scientific">Collybiopsis luxurians FD-317 M1</name>
    <dbReference type="NCBI Taxonomy" id="944289"/>
    <lineage>
        <taxon>Eukaryota</taxon>
        <taxon>Fungi</taxon>
        <taxon>Dikarya</taxon>
        <taxon>Basidiomycota</taxon>
        <taxon>Agaricomycotina</taxon>
        <taxon>Agaricomycetes</taxon>
        <taxon>Agaricomycetidae</taxon>
        <taxon>Agaricales</taxon>
        <taxon>Marasmiineae</taxon>
        <taxon>Omphalotaceae</taxon>
        <taxon>Collybiopsis</taxon>
        <taxon>Collybiopsis luxurians</taxon>
    </lineage>
</organism>
<feature type="region of interest" description="Disordered" evidence="1">
    <location>
        <begin position="19"/>
        <end position="60"/>
    </location>
</feature>
<keyword evidence="3" id="KW-1185">Reference proteome</keyword>
<dbReference type="EMBL" id="KN834769">
    <property type="protein sequence ID" value="KIK62018.1"/>
    <property type="molecule type" value="Genomic_DNA"/>
</dbReference>
<accession>A0A0D0CZM6</accession>
<gene>
    <name evidence="2" type="ORF">GYMLUDRAFT_561889</name>
</gene>
<dbReference type="AlphaFoldDB" id="A0A0D0CZM6"/>
<proteinExistence type="predicted"/>
<dbReference type="HOGENOM" id="CLU_2038335_0_0_1"/>
<sequence length="121" mass="13359">MGKSLYKIEDSLLASFPSLSYTNTPASSQNNPHALLNTPSDPTTHEEQSPSEDSPAQYTPSFATQHFSFPYSFESSPPSAVERPLDALHVVDIRNPLLRLDRFTLAPRVKAIDDIDAEVVD</sequence>
<name>A0A0D0CZM6_9AGAR</name>
<evidence type="ECO:0000313" key="3">
    <source>
        <dbReference type="Proteomes" id="UP000053593"/>
    </source>
</evidence>